<keyword evidence="1" id="KW-0812">Transmembrane</keyword>
<dbReference type="Proteomes" id="UP001056384">
    <property type="component" value="Chromosome 1"/>
</dbReference>
<name>A0A9Q9AES4_9PEZI</name>
<feature type="transmembrane region" description="Helical" evidence="1">
    <location>
        <begin position="13"/>
        <end position="31"/>
    </location>
</feature>
<reference evidence="2" key="1">
    <citation type="submission" date="2022-06" db="EMBL/GenBank/DDBJ databases">
        <title>Complete genome sequences of two strains of the flax pathogen Septoria linicola.</title>
        <authorList>
            <person name="Lapalu N."/>
            <person name="Simon A."/>
            <person name="Demenou B."/>
            <person name="Paumier D."/>
            <person name="Guillot M.-P."/>
            <person name="Gout L."/>
            <person name="Valade R."/>
        </authorList>
    </citation>
    <scope>NUCLEOTIDE SEQUENCE</scope>
    <source>
        <strain evidence="2">SE15195</strain>
    </source>
</reference>
<accession>A0A9Q9AES4</accession>
<keyword evidence="1" id="KW-0472">Membrane</keyword>
<dbReference type="AlphaFoldDB" id="A0A9Q9AES4"/>
<organism evidence="2 3">
    <name type="scientific">Septoria linicola</name>
    <dbReference type="NCBI Taxonomy" id="215465"/>
    <lineage>
        <taxon>Eukaryota</taxon>
        <taxon>Fungi</taxon>
        <taxon>Dikarya</taxon>
        <taxon>Ascomycota</taxon>
        <taxon>Pezizomycotina</taxon>
        <taxon>Dothideomycetes</taxon>
        <taxon>Dothideomycetidae</taxon>
        <taxon>Mycosphaerellales</taxon>
        <taxon>Mycosphaerellaceae</taxon>
        <taxon>Septoria</taxon>
    </lineage>
</organism>
<evidence type="ECO:0000313" key="2">
    <source>
        <dbReference type="EMBL" id="USW47677.1"/>
    </source>
</evidence>
<gene>
    <name evidence="2" type="ORF">Slin15195_G009960</name>
</gene>
<keyword evidence="1" id="KW-1133">Transmembrane helix</keyword>
<proteinExistence type="predicted"/>
<sequence>MSPITQRGSPYEIGIVLVFGALIALKGIFHYRDQPNRKERMYGTKISAK</sequence>
<evidence type="ECO:0000313" key="3">
    <source>
        <dbReference type="Proteomes" id="UP001056384"/>
    </source>
</evidence>
<dbReference type="EMBL" id="CP099418">
    <property type="protein sequence ID" value="USW47677.1"/>
    <property type="molecule type" value="Genomic_DNA"/>
</dbReference>
<evidence type="ECO:0000256" key="1">
    <source>
        <dbReference type="SAM" id="Phobius"/>
    </source>
</evidence>
<protein>
    <submittedName>
        <fullName evidence="2">Uncharacterized protein</fullName>
    </submittedName>
</protein>
<keyword evidence="3" id="KW-1185">Reference proteome</keyword>